<keyword evidence="11" id="KW-1185">Reference proteome</keyword>
<evidence type="ECO:0000256" key="8">
    <source>
        <dbReference type="RuleBase" id="RU363032"/>
    </source>
</evidence>
<dbReference type="AlphaFoldDB" id="A0ABD5YD07"/>
<dbReference type="Pfam" id="PF00528">
    <property type="entry name" value="BPD_transp_1"/>
    <property type="match status" value="1"/>
</dbReference>
<evidence type="ECO:0000256" key="4">
    <source>
        <dbReference type="ARBA" id="ARBA00022475"/>
    </source>
</evidence>
<feature type="transmembrane region" description="Helical" evidence="8">
    <location>
        <begin position="87"/>
        <end position="111"/>
    </location>
</feature>
<evidence type="ECO:0000259" key="9">
    <source>
        <dbReference type="PROSITE" id="PS50928"/>
    </source>
</evidence>
<keyword evidence="4" id="KW-1003">Cell membrane</keyword>
<evidence type="ECO:0000256" key="1">
    <source>
        <dbReference type="ARBA" id="ARBA00004651"/>
    </source>
</evidence>
<name>A0ABD5YD07_9EURY</name>
<keyword evidence="7 8" id="KW-0472">Membrane</keyword>
<dbReference type="PANTHER" id="PTHR42929">
    <property type="entry name" value="INNER MEMBRANE ABC TRANSPORTER PERMEASE PROTEIN YDCU-RELATED-RELATED"/>
    <property type="match status" value="1"/>
</dbReference>
<feature type="transmembrane region" description="Helical" evidence="8">
    <location>
        <begin position="175"/>
        <end position="195"/>
    </location>
</feature>
<feature type="transmembrane region" description="Helical" evidence="8">
    <location>
        <begin position="216"/>
        <end position="239"/>
    </location>
</feature>
<evidence type="ECO:0000256" key="3">
    <source>
        <dbReference type="ARBA" id="ARBA00022448"/>
    </source>
</evidence>
<keyword evidence="5 8" id="KW-0812">Transmembrane</keyword>
<organism evidence="10 11">
    <name type="scientific">Halorubrum yunnanense</name>
    <dbReference type="NCBI Taxonomy" id="1526162"/>
    <lineage>
        <taxon>Archaea</taxon>
        <taxon>Methanobacteriati</taxon>
        <taxon>Methanobacteriota</taxon>
        <taxon>Stenosarchaea group</taxon>
        <taxon>Halobacteria</taxon>
        <taxon>Halobacteriales</taxon>
        <taxon>Haloferacaceae</taxon>
        <taxon>Halorubrum</taxon>
    </lineage>
</organism>
<dbReference type="Proteomes" id="UP001596390">
    <property type="component" value="Unassembled WGS sequence"/>
</dbReference>
<dbReference type="SUPFAM" id="SSF161098">
    <property type="entry name" value="MetI-like"/>
    <property type="match status" value="1"/>
</dbReference>
<keyword evidence="3 8" id="KW-0813">Transport</keyword>
<dbReference type="PROSITE" id="PS50928">
    <property type="entry name" value="ABC_TM1"/>
    <property type="match status" value="1"/>
</dbReference>
<feature type="domain" description="ABC transmembrane type-1" evidence="9">
    <location>
        <begin position="87"/>
        <end position="293"/>
    </location>
</feature>
<dbReference type="EMBL" id="JBHSZZ010000030">
    <property type="protein sequence ID" value="MFC7186772.1"/>
    <property type="molecule type" value="Genomic_DNA"/>
</dbReference>
<sequence length="311" mass="32187">MSLGDATPTDSDVRAAFRRATAAVSGRSAGLVAPLLLFDLLVFVVPFGYLVRISLTEQATAQAFVEGTWSLDGYRFIAESATIRREFVFTLGFAAVVTALAVGIGLVYAYAMWRAEGPLRVALVAGVLVSMFTAIVVKLFAAVLVFSPNGVLNAALVGSGVIAAPLTLVNNVPGAVIAQLYIVVPYAVLATFSVLATVDESLVEAARDLGASRPRAFLAVVLPHTVPGLLVAGVIAFTWSVGSYAAPLLLGSGSERTVGIEVADLLLQEFDWSAAAALAVVVTTTVIAALTLAYLLMRRQGGASAEVAADG</sequence>
<feature type="transmembrane region" description="Helical" evidence="8">
    <location>
        <begin position="151"/>
        <end position="169"/>
    </location>
</feature>
<dbReference type="RefSeq" id="WP_267663759.1">
    <property type="nucleotide sequence ID" value="NZ_JAODIX010000030.1"/>
</dbReference>
<gene>
    <name evidence="10" type="ORF">ACFQMK_07705</name>
</gene>
<dbReference type="CDD" id="cd06261">
    <property type="entry name" value="TM_PBP2"/>
    <property type="match status" value="1"/>
</dbReference>
<dbReference type="InterPro" id="IPR000515">
    <property type="entry name" value="MetI-like"/>
</dbReference>
<accession>A0ABD5YD07</accession>
<evidence type="ECO:0000256" key="7">
    <source>
        <dbReference type="ARBA" id="ARBA00023136"/>
    </source>
</evidence>
<evidence type="ECO:0000313" key="10">
    <source>
        <dbReference type="EMBL" id="MFC7186772.1"/>
    </source>
</evidence>
<comment type="similarity">
    <text evidence="2">Belongs to the binding-protein-dependent transport system permease family. CysTW subfamily.</text>
</comment>
<keyword evidence="6 8" id="KW-1133">Transmembrane helix</keyword>
<comment type="subcellular location">
    <subcellularLocation>
        <location evidence="1 8">Cell membrane</location>
        <topology evidence="1 8">Multi-pass membrane protein</topology>
    </subcellularLocation>
</comment>
<dbReference type="InterPro" id="IPR035906">
    <property type="entry name" value="MetI-like_sf"/>
</dbReference>
<proteinExistence type="inferred from homology"/>
<evidence type="ECO:0000256" key="5">
    <source>
        <dbReference type="ARBA" id="ARBA00022692"/>
    </source>
</evidence>
<evidence type="ECO:0000256" key="2">
    <source>
        <dbReference type="ARBA" id="ARBA00007069"/>
    </source>
</evidence>
<feature type="transmembrane region" description="Helical" evidence="8">
    <location>
        <begin position="31"/>
        <end position="51"/>
    </location>
</feature>
<feature type="transmembrane region" description="Helical" evidence="8">
    <location>
        <begin position="274"/>
        <end position="296"/>
    </location>
</feature>
<feature type="transmembrane region" description="Helical" evidence="8">
    <location>
        <begin position="123"/>
        <end position="144"/>
    </location>
</feature>
<dbReference type="Gene3D" id="1.10.3720.10">
    <property type="entry name" value="MetI-like"/>
    <property type="match status" value="1"/>
</dbReference>
<reference evidence="10 11" key="1">
    <citation type="journal article" date="2019" name="Int. J. Syst. Evol. Microbiol.">
        <title>The Global Catalogue of Microorganisms (GCM) 10K type strain sequencing project: providing services to taxonomists for standard genome sequencing and annotation.</title>
        <authorList>
            <consortium name="The Broad Institute Genomics Platform"/>
            <consortium name="The Broad Institute Genome Sequencing Center for Infectious Disease"/>
            <person name="Wu L."/>
            <person name="Ma J."/>
        </authorList>
    </citation>
    <scope>NUCLEOTIDE SEQUENCE [LARGE SCALE GENOMIC DNA]</scope>
    <source>
        <strain evidence="10 11">Q85</strain>
    </source>
</reference>
<dbReference type="GO" id="GO:0005886">
    <property type="term" value="C:plasma membrane"/>
    <property type="evidence" value="ECO:0007669"/>
    <property type="project" value="UniProtKB-SubCell"/>
</dbReference>
<evidence type="ECO:0000256" key="6">
    <source>
        <dbReference type="ARBA" id="ARBA00022989"/>
    </source>
</evidence>
<comment type="caution">
    <text evidence="10">The sequence shown here is derived from an EMBL/GenBank/DDBJ whole genome shotgun (WGS) entry which is preliminary data.</text>
</comment>
<protein>
    <submittedName>
        <fullName evidence="10">ABC transporter permease</fullName>
    </submittedName>
</protein>
<dbReference type="PANTHER" id="PTHR42929:SF5">
    <property type="entry name" value="ABC TRANSPORTER PERMEASE PROTEIN"/>
    <property type="match status" value="1"/>
</dbReference>
<evidence type="ECO:0000313" key="11">
    <source>
        <dbReference type="Proteomes" id="UP001596390"/>
    </source>
</evidence>